<evidence type="ECO:0000256" key="1">
    <source>
        <dbReference type="SAM" id="MobiDB-lite"/>
    </source>
</evidence>
<accession>A0A1E4RQY0</accession>
<dbReference type="GeneID" id="30992869"/>
<evidence type="ECO:0000313" key="3">
    <source>
        <dbReference type="EMBL" id="ODV69690.1"/>
    </source>
</evidence>
<organism evidence="3 4">
    <name type="scientific">Hyphopichia burtonii NRRL Y-1933</name>
    <dbReference type="NCBI Taxonomy" id="984485"/>
    <lineage>
        <taxon>Eukaryota</taxon>
        <taxon>Fungi</taxon>
        <taxon>Dikarya</taxon>
        <taxon>Ascomycota</taxon>
        <taxon>Saccharomycotina</taxon>
        <taxon>Pichiomycetes</taxon>
        <taxon>Debaryomycetaceae</taxon>
        <taxon>Hyphopichia</taxon>
    </lineage>
</organism>
<keyword evidence="2" id="KW-0472">Membrane</keyword>
<dbReference type="AlphaFoldDB" id="A0A1E4RQY0"/>
<keyword evidence="2" id="KW-0812">Transmembrane</keyword>
<feature type="compositionally biased region" description="Acidic residues" evidence="1">
    <location>
        <begin position="75"/>
        <end position="94"/>
    </location>
</feature>
<keyword evidence="2" id="KW-1133">Transmembrane helix</keyword>
<protein>
    <submittedName>
        <fullName evidence="3">Uncharacterized protein</fullName>
    </submittedName>
</protein>
<name>A0A1E4RQY0_9ASCO</name>
<sequence length="543" mass="63393">MLVLGNDEVYQLSDSAEYTEEDLLANAMYLFIVLVFITSVVAVISFGIREYTISLKKIGSSATDKKVLAAGWSPVEEEEEAEEEEEGVKEEAEEEFAPILEISEDSNTKKDIEQFRPTGTGLIQERTIDGYDQIIDTSLYKQEGYGSSDQEISSEERIEVMISSNISGGTFDEILEQDYTRSLKEVTKKKYTISEMQKIFEQNNRITLYYQRAQRYGTPIILSEVLKYTNKIPKYEFANAWEADKMISEIRSKMMNNLQLEAFDKNMIVLQLISIGSSNEVLDNENYYLLSFNELIENIIDTGAIIDILNELEGIIRTNLIEMILIYCWSHWNFKVNNKRLQQAIHERYQRWKFENYIISNHHIIFRILCNFKIGLSSIKFKNDRNLIKEYEFRLQLLFRECIKTSYCNEFMIFIPMLAQAVDISINQNIKYFFYDLLKIIITVHDKCCMKEYLQESKNTNLKALLQHGIWYKHDANLQKKVREIYQYLIEIFDTDNSVINNLSNWFKEIDGGKKFVASSAKLNSDPYNHLLQAPTPGSWTVH</sequence>
<dbReference type="Proteomes" id="UP000095085">
    <property type="component" value="Unassembled WGS sequence"/>
</dbReference>
<dbReference type="RefSeq" id="XP_020078757.1">
    <property type="nucleotide sequence ID" value="XM_020218319.1"/>
</dbReference>
<proteinExistence type="predicted"/>
<dbReference type="OrthoDB" id="4026474at2759"/>
<feature type="region of interest" description="Disordered" evidence="1">
    <location>
        <begin position="70"/>
        <end position="94"/>
    </location>
</feature>
<keyword evidence="4" id="KW-1185">Reference proteome</keyword>
<dbReference type="EMBL" id="KV454538">
    <property type="protein sequence ID" value="ODV69690.1"/>
    <property type="molecule type" value="Genomic_DNA"/>
</dbReference>
<feature type="transmembrane region" description="Helical" evidence="2">
    <location>
        <begin position="27"/>
        <end position="48"/>
    </location>
</feature>
<evidence type="ECO:0000256" key="2">
    <source>
        <dbReference type="SAM" id="Phobius"/>
    </source>
</evidence>
<reference evidence="4" key="1">
    <citation type="submission" date="2016-05" db="EMBL/GenBank/DDBJ databases">
        <title>Comparative genomics of biotechnologically important yeasts.</title>
        <authorList>
            <consortium name="DOE Joint Genome Institute"/>
            <person name="Riley R."/>
            <person name="Haridas S."/>
            <person name="Wolfe K.H."/>
            <person name="Lopes M.R."/>
            <person name="Hittinger C.T."/>
            <person name="Goker M."/>
            <person name="Salamov A."/>
            <person name="Wisecaver J."/>
            <person name="Long T.M."/>
            <person name="Aerts A.L."/>
            <person name="Barry K."/>
            <person name="Choi C."/>
            <person name="Clum A."/>
            <person name="Coughlan A.Y."/>
            <person name="Deshpande S."/>
            <person name="Douglass A.P."/>
            <person name="Hanson S.J."/>
            <person name="Klenk H.-P."/>
            <person name="Labutti K."/>
            <person name="Lapidus A."/>
            <person name="Lindquist E."/>
            <person name="Lipzen A."/>
            <person name="Meier-Kolthoff J.P."/>
            <person name="Ohm R.A."/>
            <person name="Otillar R.P."/>
            <person name="Pangilinan J."/>
            <person name="Peng Y."/>
            <person name="Rokas A."/>
            <person name="Rosa C.A."/>
            <person name="Scheuner C."/>
            <person name="Sibirny A.A."/>
            <person name="Slot J.C."/>
            <person name="Stielow J.B."/>
            <person name="Sun H."/>
            <person name="Kurtzman C.P."/>
            <person name="Blackwell M."/>
            <person name="Grigoriev I.V."/>
            <person name="Jeffries T.W."/>
        </authorList>
    </citation>
    <scope>NUCLEOTIDE SEQUENCE [LARGE SCALE GENOMIC DNA]</scope>
    <source>
        <strain evidence="4">NRRL Y-1933</strain>
    </source>
</reference>
<evidence type="ECO:0000313" key="4">
    <source>
        <dbReference type="Proteomes" id="UP000095085"/>
    </source>
</evidence>
<gene>
    <name evidence="3" type="ORF">HYPBUDRAFT_103988</name>
</gene>